<sequence>MIRLAQEKDIPRIIDLLKQVLEIHANIRPDIFVSGTSKYDIDEVKKMLNNDSKPIYVATDDADNVLGYAMCMIKDTPEDAINSVKIKQMFIDDLCVDEAARGQHVGSKLFEYVKSEAKKLGCYEVTLCVWSGNDKAESFYESLGMQTKEKIMEYIL</sequence>
<proteinExistence type="predicted"/>
<dbReference type="PROSITE" id="PS51186">
    <property type="entry name" value="GNAT"/>
    <property type="match status" value="1"/>
</dbReference>
<name>A0A1H9UUA6_9FIRM</name>
<accession>A0A1H9UUA6</accession>
<reference evidence="5" key="1">
    <citation type="submission" date="2016-10" db="EMBL/GenBank/DDBJ databases">
        <authorList>
            <person name="Varghese N."/>
            <person name="Submissions S."/>
        </authorList>
    </citation>
    <scope>NUCLEOTIDE SEQUENCE [LARGE SCALE GENOMIC DNA]</scope>
    <source>
        <strain evidence="5">S1b</strain>
    </source>
</reference>
<dbReference type="Pfam" id="PF00583">
    <property type="entry name" value="Acetyltransf_1"/>
    <property type="match status" value="1"/>
</dbReference>
<dbReference type="GO" id="GO:0008080">
    <property type="term" value="F:N-acetyltransferase activity"/>
    <property type="evidence" value="ECO:0007669"/>
    <property type="project" value="TreeGrafter"/>
</dbReference>
<keyword evidence="4" id="KW-0689">Ribosomal protein</keyword>
<dbReference type="CDD" id="cd04301">
    <property type="entry name" value="NAT_SF"/>
    <property type="match status" value="1"/>
</dbReference>
<keyword evidence="2" id="KW-0012">Acyltransferase</keyword>
<keyword evidence="1" id="KW-0808">Transferase</keyword>
<organism evidence="4 5">
    <name type="scientific">Lachnobacterium bovis</name>
    <dbReference type="NCBI Taxonomy" id="140626"/>
    <lineage>
        <taxon>Bacteria</taxon>
        <taxon>Bacillati</taxon>
        <taxon>Bacillota</taxon>
        <taxon>Clostridia</taxon>
        <taxon>Lachnospirales</taxon>
        <taxon>Lachnospiraceae</taxon>
        <taxon>Lachnobacterium</taxon>
    </lineage>
</organism>
<dbReference type="GO" id="GO:0005840">
    <property type="term" value="C:ribosome"/>
    <property type="evidence" value="ECO:0007669"/>
    <property type="project" value="UniProtKB-KW"/>
</dbReference>
<gene>
    <name evidence="4" type="ORF">SAMN02910429_02264</name>
</gene>
<dbReference type="Gene3D" id="3.40.630.30">
    <property type="match status" value="1"/>
</dbReference>
<dbReference type="PANTHER" id="PTHR10545:SF29">
    <property type="entry name" value="GH14572P-RELATED"/>
    <property type="match status" value="1"/>
</dbReference>
<evidence type="ECO:0000256" key="2">
    <source>
        <dbReference type="ARBA" id="ARBA00023315"/>
    </source>
</evidence>
<dbReference type="InterPro" id="IPR051016">
    <property type="entry name" value="Diverse_Substrate_AcTransf"/>
</dbReference>
<keyword evidence="4" id="KW-0687">Ribonucleoprotein</keyword>
<protein>
    <submittedName>
        <fullName evidence="4">Ribosomal protein S18 acetylase RimI</fullName>
    </submittedName>
</protein>
<dbReference type="RefSeq" id="WP_074730991.1">
    <property type="nucleotide sequence ID" value="NZ_FOGW01000039.1"/>
</dbReference>
<evidence type="ECO:0000256" key="1">
    <source>
        <dbReference type="ARBA" id="ARBA00022679"/>
    </source>
</evidence>
<evidence type="ECO:0000313" key="4">
    <source>
        <dbReference type="EMBL" id="SES13002.1"/>
    </source>
</evidence>
<dbReference type="Proteomes" id="UP000182471">
    <property type="component" value="Unassembled WGS sequence"/>
</dbReference>
<evidence type="ECO:0000313" key="5">
    <source>
        <dbReference type="Proteomes" id="UP000182471"/>
    </source>
</evidence>
<keyword evidence="5" id="KW-1185">Reference proteome</keyword>
<dbReference type="InterPro" id="IPR016181">
    <property type="entry name" value="Acyl_CoA_acyltransferase"/>
</dbReference>
<dbReference type="SUPFAM" id="SSF55729">
    <property type="entry name" value="Acyl-CoA N-acyltransferases (Nat)"/>
    <property type="match status" value="1"/>
</dbReference>
<dbReference type="EMBL" id="FOGW01000039">
    <property type="protein sequence ID" value="SES13002.1"/>
    <property type="molecule type" value="Genomic_DNA"/>
</dbReference>
<dbReference type="PANTHER" id="PTHR10545">
    <property type="entry name" value="DIAMINE N-ACETYLTRANSFERASE"/>
    <property type="match status" value="1"/>
</dbReference>
<evidence type="ECO:0000259" key="3">
    <source>
        <dbReference type="PROSITE" id="PS51186"/>
    </source>
</evidence>
<dbReference type="AlphaFoldDB" id="A0A1H9UUA6"/>
<dbReference type="InterPro" id="IPR000182">
    <property type="entry name" value="GNAT_dom"/>
</dbReference>
<feature type="domain" description="N-acetyltransferase" evidence="3">
    <location>
        <begin position="1"/>
        <end position="156"/>
    </location>
</feature>